<evidence type="ECO:0000313" key="14">
    <source>
        <dbReference type="EMBL" id="KDQ20182.1"/>
    </source>
</evidence>
<comment type="catalytic activity">
    <reaction evidence="7">
        <text>L-threonyl-[protein] + ATP = O-phospho-L-threonyl-[protein] + ADP + H(+)</text>
        <dbReference type="Rhea" id="RHEA:46608"/>
        <dbReference type="Rhea" id="RHEA-COMP:11060"/>
        <dbReference type="Rhea" id="RHEA-COMP:11605"/>
        <dbReference type="ChEBI" id="CHEBI:15378"/>
        <dbReference type="ChEBI" id="CHEBI:30013"/>
        <dbReference type="ChEBI" id="CHEBI:30616"/>
        <dbReference type="ChEBI" id="CHEBI:61977"/>
        <dbReference type="ChEBI" id="CHEBI:456216"/>
        <dbReference type="EC" id="2.7.11.11"/>
    </reaction>
</comment>
<dbReference type="InterPro" id="IPR011009">
    <property type="entry name" value="Kinase-like_dom_sf"/>
</dbReference>
<dbReference type="SMART" id="SM00133">
    <property type="entry name" value="S_TK_X"/>
    <property type="match status" value="1"/>
</dbReference>
<evidence type="ECO:0000256" key="10">
    <source>
        <dbReference type="RuleBase" id="RU000304"/>
    </source>
</evidence>
<dbReference type="PROSITE" id="PS50011">
    <property type="entry name" value="PROTEIN_KINASE_DOM"/>
    <property type="match status" value="1"/>
</dbReference>
<evidence type="ECO:0000313" key="15">
    <source>
        <dbReference type="Proteomes" id="UP000027195"/>
    </source>
</evidence>
<dbReference type="GO" id="GO:0005829">
    <property type="term" value="C:cytosol"/>
    <property type="evidence" value="ECO:0007669"/>
    <property type="project" value="TreeGrafter"/>
</dbReference>
<sequence length="454" mass="51096">MYNDVYHQLHQLPVLPPLHPPPVYSPSSHQLAADSYYAGTPSSQATSITARSSISSLAAAQSHWPSQDRALSAALKGEYLSTIQLSDPVAMLPDFHHAPPVHTLPLHSPPAMPLPQPSQQPQILQRQRSQSGRYSMQDFVFHRTLGTGSFGRVHLAQSTHNKRFYAIKVLSKEKVFKLKQVEHTNSEREMLSEVRHPFIVNLWGTFQDAKNLFMVMDFVAGGELFTLIRKSQKFPNAVAKFYAAEVALAIDYLHSINIIYRDLKPENVLIGADGHVKITDFGFSKRVLDQTWTLCGTPDYLAPEVVQSRGYTKSVDWYACGILIFEMLAGYPPFYTDTGNSNPVALYEKILLGHVNYPPHFDPLAVNIIASYLTPDLTKRLGNLQNGSGDVFAHPWFQEVDWEKLYNRDIPAPYVPKLDRDGDASQFERYDEADLSEYGTVGADKFAHLFIDFN</sequence>
<dbReference type="GO" id="GO:0005952">
    <property type="term" value="C:cAMP-dependent protein kinase complex"/>
    <property type="evidence" value="ECO:0007669"/>
    <property type="project" value="TreeGrafter"/>
</dbReference>
<evidence type="ECO:0000256" key="3">
    <source>
        <dbReference type="ARBA" id="ARBA00022679"/>
    </source>
</evidence>
<dbReference type="Proteomes" id="UP000027195">
    <property type="component" value="Unassembled WGS sequence"/>
</dbReference>
<keyword evidence="4 9" id="KW-0547">Nucleotide-binding</keyword>
<dbReference type="GO" id="GO:0004691">
    <property type="term" value="F:cAMP-dependent protein kinase activity"/>
    <property type="evidence" value="ECO:0007669"/>
    <property type="project" value="UniProtKB-EC"/>
</dbReference>
<comment type="similarity">
    <text evidence="10">Belongs to the protein kinase superfamily.</text>
</comment>
<dbReference type="GO" id="GO:0007165">
    <property type="term" value="P:signal transduction"/>
    <property type="evidence" value="ECO:0007669"/>
    <property type="project" value="UniProtKB-ARBA"/>
</dbReference>
<feature type="compositionally biased region" description="Low complexity" evidence="11">
    <location>
        <begin position="119"/>
        <end position="128"/>
    </location>
</feature>
<dbReference type="Gene3D" id="1.10.510.10">
    <property type="entry name" value="Transferase(Phosphotransferase) domain 1"/>
    <property type="match status" value="1"/>
</dbReference>
<reference evidence="15" key="1">
    <citation type="journal article" date="2014" name="Proc. Natl. Acad. Sci. U.S.A.">
        <title>Extensive sampling of basidiomycete genomes demonstrates inadequacy of the white-rot/brown-rot paradigm for wood decay fungi.</title>
        <authorList>
            <person name="Riley R."/>
            <person name="Salamov A.A."/>
            <person name="Brown D.W."/>
            <person name="Nagy L.G."/>
            <person name="Floudas D."/>
            <person name="Held B.W."/>
            <person name="Levasseur A."/>
            <person name="Lombard V."/>
            <person name="Morin E."/>
            <person name="Otillar R."/>
            <person name="Lindquist E.A."/>
            <person name="Sun H."/>
            <person name="LaButti K.M."/>
            <person name="Schmutz J."/>
            <person name="Jabbour D."/>
            <person name="Luo H."/>
            <person name="Baker S.E."/>
            <person name="Pisabarro A.G."/>
            <person name="Walton J.D."/>
            <person name="Blanchette R.A."/>
            <person name="Henrissat B."/>
            <person name="Martin F."/>
            <person name="Cullen D."/>
            <person name="Hibbett D.S."/>
            <person name="Grigoriev I.V."/>
        </authorList>
    </citation>
    <scope>NUCLEOTIDE SEQUENCE [LARGE SCALE GENOMIC DNA]</scope>
    <source>
        <strain evidence="15">FD-172 SS1</strain>
    </source>
</reference>
<dbReference type="SMART" id="SM00220">
    <property type="entry name" value="S_TKc"/>
    <property type="match status" value="1"/>
</dbReference>
<protein>
    <recommendedName>
        <fullName evidence="1">cAMP-dependent protein kinase</fullName>
        <ecNumber evidence="1">2.7.11.11</ecNumber>
    </recommendedName>
</protein>
<dbReference type="PROSITE" id="PS00107">
    <property type="entry name" value="PROTEIN_KINASE_ATP"/>
    <property type="match status" value="1"/>
</dbReference>
<dbReference type="Pfam" id="PF00069">
    <property type="entry name" value="Pkinase"/>
    <property type="match status" value="1"/>
</dbReference>
<feature type="binding site" evidence="9">
    <location>
        <position position="168"/>
    </location>
    <ligand>
        <name>ATP</name>
        <dbReference type="ChEBI" id="CHEBI:30616"/>
    </ligand>
</feature>
<dbReference type="PANTHER" id="PTHR24353">
    <property type="entry name" value="CYCLIC NUCLEOTIDE-DEPENDENT PROTEIN KINASE"/>
    <property type="match status" value="1"/>
</dbReference>
<evidence type="ECO:0000256" key="5">
    <source>
        <dbReference type="ARBA" id="ARBA00022777"/>
    </source>
</evidence>
<keyword evidence="15" id="KW-1185">Reference proteome</keyword>
<dbReference type="InterPro" id="IPR000719">
    <property type="entry name" value="Prot_kinase_dom"/>
</dbReference>
<dbReference type="CDD" id="cd05580">
    <property type="entry name" value="STKc_PKA_like"/>
    <property type="match status" value="1"/>
</dbReference>
<evidence type="ECO:0000256" key="9">
    <source>
        <dbReference type="PROSITE-ProRule" id="PRU10141"/>
    </source>
</evidence>
<evidence type="ECO:0000256" key="6">
    <source>
        <dbReference type="ARBA" id="ARBA00022840"/>
    </source>
</evidence>
<dbReference type="SUPFAM" id="SSF56112">
    <property type="entry name" value="Protein kinase-like (PK-like)"/>
    <property type="match status" value="1"/>
</dbReference>
<dbReference type="InterPro" id="IPR008271">
    <property type="entry name" value="Ser/Thr_kinase_AS"/>
</dbReference>
<evidence type="ECO:0000256" key="1">
    <source>
        <dbReference type="ARBA" id="ARBA00012444"/>
    </source>
</evidence>
<dbReference type="InParanoid" id="A0A067N7S4"/>
<keyword evidence="3" id="KW-0808">Transferase</keyword>
<dbReference type="EC" id="2.7.11.11" evidence="1"/>
<dbReference type="HOGENOM" id="CLU_000288_63_3_1"/>
<evidence type="ECO:0000259" key="12">
    <source>
        <dbReference type="PROSITE" id="PS50011"/>
    </source>
</evidence>
<dbReference type="EMBL" id="KL198018">
    <property type="protein sequence ID" value="KDQ20182.1"/>
    <property type="molecule type" value="Genomic_DNA"/>
</dbReference>
<gene>
    <name evidence="14" type="ORF">BOTBODRAFT_27590</name>
</gene>
<comment type="catalytic activity">
    <reaction evidence="8">
        <text>L-seryl-[protein] + ATP = O-phospho-L-seryl-[protein] + ADP + H(+)</text>
        <dbReference type="Rhea" id="RHEA:17989"/>
        <dbReference type="Rhea" id="RHEA-COMP:9863"/>
        <dbReference type="Rhea" id="RHEA-COMP:11604"/>
        <dbReference type="ChEBI" id="CHEBI:15378"/>
        <dbReference type="ChEBI" id="CHEBI:29999"/>
        <dbReference type="ChEBI" id="CHEBI:30616"/>
        <dbReference type="ChEBI" id="CHEBI:83421"/>
        <dbReference type="ChEBI" id="CHEBI:456216"/>
        <dbReference type="EC" id="2.7.11.11"/>
    </reaction>
</comment>
<dbReference type="GO" id="GO:0005524">
    <property type="term" value="F:ATP binding"/>
    <property type="evidence" value="ECO:0007669"/>
    <property type="project" value="UniProtKB-UniRule"/>
</dbReference>
<accession>A0A067N7S4</accession>
<dbReference type="PROSITE" id="PS51285">
    <property type="entry name" value="AGC_KINASE_CTER"/>
    <property type="match status" value="1"/>
</dbReference>
<proteinExistence type="inferred from homology"/>
<evidence type="ECO:0000256" key="7">
    <source>
        <dbReference type="ARBA" id="ARBA00047292"/>
    </source>
</evidence>
<keyword evidence="2 10" id="KW-0723">Serine/threonine-protein kinase</keyword>
<dbReference type="Gene3D" id="3.30.200.20">
    <property type="entry name" value="Phosphorylase Kinase, domain 1"/>
    <property type="match status" value="1"/>
</dbReference>
<keyword evidence="6 9" id="KW-0067">ATP-binding</keyword>
<feature type="domain" description="AGC-kinase C-terminal" evidence="13">
    <location>
        <begin position="398"/>
        <end position="454"/>
    </location>
</feature>
<dbReference type="InterPro" id="IPR017441">
    <property type="entry name" value="Protein_kinase_ATP_BS"/>
</dbReference>
<dbReference type="FunFam" id="3.30.200.20:FF:000005">
    <property type="entry name" value="cAMP-dependent protein kinase catalytic subunit"/>
    <property type="match status" value="1"/>
</dbReference>
<dbReference type="OrthoDB" id="63267at2759"/>
<evidence type="ECO:0000259" key="13">
    <source>
        <dbReference type="PROSITE" id="PS51285"/>
    </source>
</evidence>
<dbReference type="FunCoup" id="A0A067N7S4">
    <property type="interactions" value="313"/>
</dbReference>
<dbReference type="InterPro" id="IPR000961">
    <property type="entry name" value="AGC-kinase_C"/>
</dbReference>
<dbReference type="GO" id="GO:0005634">
    <property type="term" value="C:nucleus"/>
    <property type="evidence" value="ECO:0007669"/>
    <property type="project" value="TreeGrafter"/>
</dbReference>
<feature type="compositionally biased region" description="Pro residues" evidence="11">
    <location>
        <begin position="107"/>
        <end position="118"/>
    </location>
</feature>
<evidence type="ECO:0000256" key="11">
    <source>
        <dbReference type="SAM" id="MobiDB-lite"/>
    </source>
</evidence>
<feature type="region of interest" description="Disordered" evidence="11">
    <location>
        <begin position="101"/>
        <end position="128"/>
    </location>
</feature>
<evidence type="ECO:0000256" key="2">
    <source>
        <dbReference type="ARBA" id="ARBA00022527"/>
    </source>
</evidence>
<dbReference type="AlphaFoldDB" id="A0A067N7S4"/>
<dbReference type="STRING" id="930990.A0A067N7S4"/>
<organism evidence="14 15">
    <name type="scientific">Botryobasidium botryosum (strain FD-172 SS1)</name>
    <dbReference type="NCBI Taxonomy" id="930990"/>
    <lineage>
        <taxon>Eukaryota</taxon>
        <taxon>Fungi</taxon>
        <taxon>Dikarya</taxon>
        <taxon>Basidiomycota</taxon>
        <taxon>Agaricomycotina</taxon>
        <taxon>Agaricomycetes</taxon>
        <taxon>Cantharellales</taxon>
        <taxon>Botryobasidiaceae</taxon>
        <taxon>Botryobasidium</taxon>
    </lineage>
</organism>
<evidence type="ECO:0000256" key="4">
    <source>
        <dbReference type="ARBA" id="ARBA00022741"/>
    </source>
</evidence>
<evidence type="ECO:0000256" key="8">
    <source>
        <dbReference type="ARBA" id="ARBA00047454"/>
    </source>
</evidence>
<name>A0A067N7S4_BOTB1</name>
<dbReference type="PROSITE" id="PS00108">
    <property type="entry name" value="PROTEIN_KINASE_ST"/>
    <property type="match status" value="1"/>
</dbReference>
<dbReference type="PANTHER" id="PTHR24353:SF153">
    <property type="entry name" value="CAMP-DEPENDENT PROTEIN KINASE CATALYTIC SUBUNIT 1"/>
    <property type="match status" value="1"/>
</dbReference>
<dbReference type="FunFam" id="1.10.510.10:FF:000005">
    <property type="entry name" value="cAMP-dependent protein kinase catalytic subunit alpha"/>
    <property type="match status" value="1"/>
</dbReference>
<keyword evidence="5" id="KW-0418">Kinase</keyword>
<feature type="domain" description="Protein kinase" evidence="12">
    <location>
        <begin position="139"/>
        <end position="397"/>
    </location>
</feature>